<dbReference type="RefSeq" id="WP_239362214.1">
    <property type="nucleotide sequence ID" value="NZ_JAKREW010000002.1"/>
</dbReference>
<feature type="DNA-binding region" description="H-T-H motif" evidence="2">
    <location>
        <begin position="45"/>
        <end position="64"/>
    </location>
</feature>
<dbReference type="Pfam" id="PF00440">
    <property type="entry name" value="TetR_N"/>
    <property type="match status" value="1"/>
</dbReference>
<dbReference type="InterPro" id="IPR001647">
    <property type="entry name" value="HTH_TetR"/>
</dbReference>
<keyword evidence="1 2" id="KW-0238">DNA-binding</keyword>
<gene>
    <name evidence="4" type="ORF">L4923_03985</name>
</gene>
<keyword evidence="5" id="KW-1185">Reference proteome</keyword>
<dbReference type="PANTHER" id="PTHR30055">
    <property type="entry name" value="HTH-TYPE TRANSCRIPTIONAL REGULATOR RUTR"/>
    <property type="match status" value="1"/>
</dbReference>
<dbReference type="PANTHER" id="PTHR30055:SF239">
    <property type="entry name" value="TRANSCRIPTIONAL REGULATORY PROTEIN"/>
    <property type="match status" value="1"/>
</dbReference>
<dbReference type="Gene3D" id="1.10.357.10">
    <property type="entry name" value="Tetracycline Repressor, domain 2"/>
    <property type="match status" value="1"/>
</dbReference>
<dbReference type="EMBL" id="JAKREW010000002">
    <property type="protein sequence ID" value="MCG7504172.1"/>
    <property type="molecule type" value="Genomic_DNA"/>
</dbReference>
<dbReference type="PRINTS" id="PR00455">
    <property type="entry name" value="HTHTETR"/>
</dbReference>
<reference evidence="4 5" key="1">
    <citation type="submission" date="2022-02" db="EMBL/GenBank/DDBJ databases">
        <title>Draft genome sequence of Mezorhizobium retamae strain IRAMC:0171 isolated from Retama raetam nodules.</title>
        <authorList>
            <person name="Bengaied R."/>
            <person name="Sbissi I."/>
            <person name="Huber K."/>
            <person name="Ghodbane F."/>
            <person name="Nouioui I."/>
            <person name="Tarhouni M."/>
            <person name="Gtari M."/>
        </authorList>
    </citation>
    <scope>NUCLEOTIDE SEQUENCE [LARGE SCALE GENOMIC DNA]</scope>
    <source>
        <strain evidence="4 5">IRAMC:0171</strain>
    </source>
</reference>
<dbReference type="InterPro" id="IPR050109">
    <property type="entry name" value="HTH-type_TetR-like_transc_reg"/>
</dbReference>
<name>A0ABS9Q9T7_9HYPH</name>
<evidence type="ECO:0000313" key="4">
    <source>
        <dbReference type="EMBL" id="MCG7504172.1"/>
    </source>
</evidence>
<evidence type="ECO:0000256" key="1">
    <source>
        <dbReference type="ARBA" id="ARBA00023125"/>
    </source>
</evidence>
<sequence>MTTSRSRKRPGTALPKKDRAERLGRMDWIAAAREALIKGGVHAVKIDLIANRLKITRGSFYWHFKNRAEVLAALIELWESQNTGPFEEIAKRADIGAPEKYLAMAKLWLEEKAFDWQFDSAMRDWARSSRAVARKLAAIDDLRMKLFEQVFIEMGYPPYEAGIRARVTYYHQVGYYTLGIREDQRARREMFPMYLRILAGDAQADQMTFD</sequence>
<dbReference type="SUPFAM" id="SSF46689">
    <property type="entry name" value="Homeodomain-like"/>
    <property type="match status" value="1"/>
</dbReference>
<evidence type="ECO:0000313" key="5">
    <source>
        <dbReference type="Proteomes" id="UP001201701"/>
    </source>
</evidence>
<dbReference type="Proteomes" id="UP001201701">
    <property type="component" value="Unassembled WGS sequence"/>
</dbReference>
<proteinExistence type="predicted"/>
<evidence type="ECO:0000259" key="3">
    <source>
        <dbReference type="PROSITE" id="PS50977"/>
    </source>
</evidence>
<dbReference type="InterPro" id="IPR009057">
    <property type="entry name" value="Homeodomain-like_sf"/>
</dbReference>
<protein>
    <submittedName>
        <fullName evidence="4">TetR/AcrR family transcriptional regulator</fullName>
    </submittedName>
</protein>
<accession>A0ABS9Q9T7</accession>
<dbReference type="PROSITE" id="PS50977">
    <property type="entry name" value="HTH_TETR_2"/>
    <property type="match status" value="1"/>
</dbReference>
<feature type="domain" description="HTH tetR-type" evidence="3">
    <location>
        <begin position="22"/>
        <end position="82"/>
    </location>
</feature>
<organism evidence="4 5">
    <name type="scientific">Mesorhizobium retamae</name>
    <dbReference type="NCBI Taxonomy" id="2912854"/>
    <lineage>
        <taxon>Bacteria</taxon>
        <taxon>Pseudomonadati</taxon>
        <taxon>Pseudomonadota</taxon>
        <taxon>Alphaproteobacteria</taxon>
        <taxon>Hyphomicrobiales</taxon>
        <taxon>Phyllobacteriaceae</taxon>
        <taxon>Mesorhizobium</taxon>
    </lineage>
</organism>
<evidence type="ECO:0000256" key="2">
    <source>
        <dbReference type="PROSITE-ProRule" id="PRU00335"/>
    </source>
</evidence>
<comment type="caution">
    <text evidence="4">The sequence shown here is derived from an EMBL/GenBank/DDBJ whole genome shotgun (WGS) entry which is preliminary data.</text>
</comment>